<dbReference type="InterPro" id="IPR007110">
    <property type="entry name" value="Ig-like_dom"/>
</dbReference>
<reference evidence="7 8" key="1">
    <citation type="submission" date="2021-03" db="EMBL/GenBank/DDBJ databases">
        <title>Fibrella sp. HMF5036 genome sequencing and assembly.</title>
        <authorList>
            <person name="Kang H."/>
            <person name="Kim H."/>
            <person name="Bae S."/>
            <person name="Joh K."/>
        </authorList>
    </citation>
    <scope>NUCLEOTIDE SEQUENCE [LARGE SCALE GENOMIC DNA]</scope>
    <source>
        <strain evidence="7 8">HMF5036</strain>
    </source>
</reference>
<feature type="domain" description="Ig-like" evidence="6">
    <location>
        <begin position="1864"/>
        <end position="1940"/>
    </location>
</feature>
<evidence type="ECO:0000259" key="6">
    <source>
        <dbReference type="PROSITE" id="PS50835"/>
    </source>
</evidence>
<dbReference type="SMART" id="SM00089">
    <property type="entry name" value="PKD"/>
    <property type="match status" value="13"/>
</dbReference>
<evidence type="ECO:0000256" key="4">
    <source>
        <dbReference type="ARBA" id="ARBA00023180"/>
    </source>
</evidence>
<dbReference type="Proteomes" id="UP000664795">
    <property type="component" value="Unassembled WGS sequence"/>
</dbReference>
<dbReference type="InterPro" id="IPR044023">
    <property type="entry name" value="Ig_7"/>
</dbReference>
<evidence type="ECO:0000313" key="8">
    <source>
        <dbReference type="Proteomes" id="UP000664795"/>
    </source>
</evidence>
<dbReference type="RefSeq" id="WP_207337842.1">
    <property type="nucleotide sequence ID" value="NZ_JAFMYU010000023.1"/>
</dbReference>
<dbReference type="SUPFAM" id="SSF117074">
    <property type="entry name" value="Hypothetical protein PA1324"/>
    <property type="match status" value="2"/>
</dbReference>
<dbReference type="InterPro" id="IPR035986">
    <property type="entry name" value="PKD_dom_sf"/>
</dbReference>
<dbReference type="PANTHER" id="PTHR44427:SF5">
    <property type="entry name" value="V-SET AND IMMUNOGLOBULIN DOMAIN-CONTAINING PROTEIN 10-LIKE"/>
    <property type="match status" value="1"/>
</dbReference>
<feature type="domain" description="Ig-like" evidence="6">
    <location>
        <begin position="1182"/>
        <end position="1255"/>
    </location>
</feature>
<evidence type="ECO:0000313" key="7">
    <source>
        <dbReference type="EMBL" id="MBO0933878.1"/>
    </source>
</evidence>
<evidence type="ECO:0000256" key="2">
    <source>
        <dbReference type="ARBA" id="ARBA00022525"/>
    </source>
</evidence>
<proteinExistence type="predicted"/>
<feature type="signal peptide" evidence="5">
    <location>
        <begin position="1"/>
        <end position="30"/>
    </location>
</feature>
<dbReference type="Pfam" id="PF17210">
    <property type="entry name" value="SdrD_B"/>
    <property type="match status" value="2"/>
</dbReference>
<dbReference type="GO" id="GO:0005576">
    <property type="term" value="C:extracellular region"/>
    <property type="evidence" value="ECO:0007669"/>
    <property type="project" value="UniProtKB-SubCell"/>
</dbReference>
<dbReference type="SUPFAM" id="SSF49299">
    <property type="entry name" value="PKD domain"/>
    <property type="match status" value="2"/>
</dbReference>
<sequence length="2550" mass="254009">MKLRLHTCATLLPWLLSLALLFGRTEEAFAQLSGTVFRDFSANGTREAPGEIGVGGITVTATSINGVVTTTTTSSAVASLGNYSFTPGGTGPFRVEFSGLPAGYFPGPKGTGSGTSVQFVAAGSTNVNLGINYPTDYSQANPFYLVPCYVNGDPLSATGNAGSQGSLVTLPYSSTGNNPSEFAIATGAQIGAVFGVAYQRTARQAFTAAFVKRHSGLGPSGAGAIYLTKATDATFTNFTSSLFTTLPIAIPVATNTARSLPGSTTVVNQDATVFDQVGKTGLGDIELSEDGTTLYAVNLSDQKLYRIPINNAGTNNPTANTAGITSFSIGTGTGCRTGSVYRPFALKTYRGKVYVGGVCTNENVPTTTTTNFGPGVNNTANLITRDTTGMKAIVYEFNPANNTFASAIAFPLTYRKGNTNNDQAGVERANYWLPWTSVVPGSTAVPSRFARGDLPNISYPQPWLTGIEFDVDGSMILSIRDRTGDQFGNNNLGPNNTTTLYRAIAPGDILRASKCTPNAPLWTLESNASVCSSTATAGVGNGQGPGGGEFYYGDAVAVPNTITPFHLEMAQGGLALLPGSGYVSSIVMDPTDQIEAGGIRRFRNSDGFSDASTSVQIYYSGTGVTTYGKANGLGDIELSSDNPPIEIGNRVWNDGDAQSADGLQGATNTYISGVTVTLYLNGSPVVSTTTNAAGEYYFNSTNVPGGLLPNTAYEIRIPMNQSGLTNFIPTVYNAGTSDAIDNDGVLVNGFTVITLTTGNYGENNHSYDFGFVTCPTITNPSGGVSVCSGTSVNSLSVATNATGTNTIQFVYFTTPQSGTAMYSGGTSLTTATPTGGTAVITNVAFPANTTASPVVYYVYAILTPTPGAADCRPAQQLLVTVNPAVSASIAANPGLTICSGSSTTLTATASGGAGFTYRWSTGATTASIPVSPTITTTYAVTVANNTSCSAIATATVTVNPALTALTASASPTTICNGASSTLTATASGGTGITYAWSNGITTATQPVSPSVTTVYTVTATNSTGCTRTASTTVTVNPAVTAVVAVSPSATICAGTSATLTASGGNAFRWSTGATSAAIVVSPTSTTAYSVTVANASGCSAITQATITVNPAVTATLSNTTICNGTAATLTATGGSSYTLSTGAVNTTGIFNVTPSTTTAYTVTVVNASGCSGVASGTVTVNPAVTVTVGSATICNGTSAILTANASGGTGFTYAWAPAGTGSTQTVTVSPAANTTYSVTVTNGNGCSAIATATVTVNPAVTATITASPSNTICNGTTATLTASGGTGFRWSTGATTAAINVSPTSTTAYSVTVTNGNGCSAIATTTITVNPAVTVTVGSATICNGTSATLTAIASGGSGFAYVWAPAGTGNTPTVTVSPTATTTYSVTVTNSNGCSAVTSATVTVNPAATAVITANPSNGAICNGTSATLTASGGTGFRWSTGATSAAIVVAPTSTTAYSVTVTDANGCSATTQTTITVNPAVSVAVGSQTICNGTTATLSATAGGSTGLTYNWLPAGTGNTQTVTVSPTGTTTYTAVVTNSNGCSATTTATVTVNPAVTATVAVSPSNTICQGTSATLTAAGGTTYRWSTGATTAAISVTPANSAIYSVTVTNGFGCSAVANSTITVNPAVNASLSNAVICNGTTASLTATGGSAYTLSNGATNATGIFIVSPTTTTPYTVTVTNGNGCSAIATATVTVNPAVTAVVSVSPSSSICLGTSATITATGGSFYRFSDGTTITSNTSGQLVVTPTAVGSNPYAVTVTSGQSCSATASVVITVNALPQPSILGTSTICAGGPISLTATPTTGLTYAWTGPGGNLGSSNPLIIPNSTTANSGTYQVRVTDANGCTATASRNVTVKPSPTVQILNTSITCANNQPAVAIATQVTGGTPPVSYAWYRSGAAGVISTSANPSFSTPDTYSVIVTDANGCISNTASVTVVTPNPLAVNIQTSNPLCFSAQGQITATTSGGTGPYSVNYYNAGGLLSSTTTTGTSTLQTGAGSYTITVTDANGCSLTQTATLTQPPLLSVSLTSGGPVCAGQNTGTISSSVAGGTPSYTYVWTGPVANGATAPNLTGLSGGTYSVVVTDANGCTATRGITIQTNPLPAAPSFTATQPTCVTTTGTIRILTPATGVTYSFDNGQSYQASATLSGLAPGVYRLRVKDNTTGCESTVTSATVNAIPTAPTASIAGSTAYCEGFPISLTASPATGVTYAWTGPSGNLGSSNPLVIPNATPANSGTYRVTVTDVNGCTATASSVITVNPAIVATVNNATLTCQNPTATLTVSSSQLNLSYSWRGPGGFTAITQSVTVGVVGTYTVVTTSTQSGCSATATATVSQDVSLPVTTLTSATLTCQNNYAAVTLTATGTPANTTYQWTGPAGFAVNAASISTTIPGTYTVVSTNPQTGCSTTLTTTVAQDGGVQATLTQSNCLNNSTNAVVADDYFTVTVQATNTGNVGTYEVVLGANANGTGGTVLNPGGTAFGTAVTVGGVGQGNAKGFRADGTTTYPILIRQVGQTNCRVFRLTGTVAPCSSCFPIPCQPTSLRKQ</sequence>
<dbReference type="InterPro" id="IPR033764">
    <property type="entry name" value="Sdr_B"/>
</dbReference>
<keyword evidence="3 5" id="KW-0732">Signal</keyword>
<dbReference type="PROSITE" id="PS50835">
    <property type="entry name" value="IG_LIKE"/>
    <property type="match status" value="4"/>
</dbReference>
<feature type="domain" description="Ig-like" evidence="6">
    <location>
        <begin position="1481"/>
        <end position="1554"/>
    </location>
</feature>
<dbReference type="SMART" id="SM00409">
    <property type="entry name" value="IG"/>
    <property type="match status" value="2"/>
</dbReference>
<dbReference type="InterPro" id="IPR022409">
    <property type="entry name" value="PKD/Chitinase_dom"/>
</dbReference>
<protein>
    <recommendedName>
        <fullName evidence="6">Ig-like domain-containing protein</fullName>
    </recommendedName>
</protein>
<gene>
    <name evidence="7" type="ORF">J2I48_22910</name>
</gene>
<keyword evidence="8" id="KW-1185">Reference proteome</keyword>
<accession>A0A939K1U1</accession>
<keyword evidence="4" id="KW-0325">Glycoprotein</keyword>
<name>A0A939K1U1_9BACT</name>
<dbReference type="EMBL" id="JAFMYU010000023">
    <property type="protein sequence ID" value="MBO0933878.1"/>
    <property type="molecule type" value="Genomic_DNA"/>
</dbReference>
<dbReference type="Gene3D" id="2.60.40.10">
    <property type="entry name" value="Immunoglobulins"/>
    <property type="match status" value="10"/>
</dbReference>
<organism evidence="7 8">
    <name type="scientific">Fibrella aquatilis</name>
    <dbReference type="NCBI Taxonomy" id="2817059"/>
    <lineage>
        <taxon>Bacteria</taxon>
        <taxon>Pseudomonadati</taxon>
        <taxon>Bacteroidota</taxon>
        <taxon>Cytophagia</taxon>
        <taxon>Cytophagales</taxon>
        <taxon>Spirosomataceae</taxon>
        <taxon>Fibrella</taxon>
    </lineage>
</organism>
<feature type="chain" id="PRO_5036845660" description="Ig-like domain-containing protein" evidence="5">
    <location>
        <begin position="31"/>
        <end position="2550"/>
    </location>
</feature>
<evidence type="ECO:0000256" key="3">
    <source>
        <dbReference type="ARBA" id="ARBA00022729"/>
    </source>
</evidence>
<feature type="domain" description="Ig-like" evidence="6">
    <location>
        <begin position="1331"/>
        <end position="1404"/>
    </location>
</feature>
<dbReference type="PANTHER" id="PTHR44427">
    <property type="entry name" value="CARCINOEMBRYONIC ANTIGEN-RELATED CELL ADHESION MOLECULE 19"/>
    <property type="match status" value="1"/>
</dbReference>
<dbReference type="InterPro" id="IPR050831">
    <property type="entry name" value="CEA_cell_adhesion"/>
</dbReference>
<dbReference type="InterPro" id="IPR013783">
    <property type="entry name" value="Ig-like_fold"/>
</dbReference>
<dbReference type="InterPro" id="IPR003599">
    <property type="entry name" value="Ig_sub"/>
</dbReference>
<evidence type="ECO:0000256" key="5">
    <source>
        <dbReference type="SAM" id="SignalP"/>
    </source>
</evidence>
<comment type="caution">
    <text evidence="7">The sequence shown here is derived from an EMBL/GenBank/DDBJ whole genome shotgun (WGS) entry which is preliminary data.</text>
</comment>
<comment type="subcellular location">
    <subcellularLocation>
        <location evidence="1">Secreted</location>
    </subcellularLocation>
</comment>
<evidence type="ECO:0000256" key="1">
    <source>
        <dbReference type="ARBA" id="ARBA00004613"/>
    </source>
</evidence>
<keyword evidence="2" id="KW-0964">Secreted</keyword>
<dbReference type="Pfam" id="PF19081">
    <property type="entry name" value="Ig_7"/>
    <property type="match status" value="3"/>
</dbReference>